<dbReference type="EMBL" id="DVJN01000172">
    <property type="protein sequence ID" value="HIS93064.1"/>
    <property type="molecule type" value="Genomic_DNA"/>
</dbReference>
<dbReference type="Proteomes" id="UP000824140">
    <property type="component" value="Unassembled WGS sequence"/>
</dbReference>
<dbReference type="InterPro" id="IPR011101">
    <property type="entry name" value="DUF5131"/>
</dbReference>
<reference evidence="1" key="2">
    <citation type="journal article" date="2021" name="PeerJ">
        <title>Extensive microbial diversity within the chicken gut microbiome revealed by metagenomics and culture.</title>
        <authorList>
            <person name="Gilroy R."/>
            <person name="Ravi A."/>
            <person name="Getino M."/>
            <person name="Pursley I."/>
            <person name="Horton D.L."/>
            <person name="Alikhan N.F."/>
            <person name="Baker D."/>
            <person name="Gharbi K."/>
            <person name="Hall N."/>
            <person name="Watson M."/>
            <person name="Adriaenssens E.M."/>
            <person name="Foster-Nyarko E."/>
            <person name="Jarju S."/>
            <person name="Secka A."/>
            <person name="Antonio M."/>
            <person name="Oren A."/>
            <person name="Chaudhuri R.R."/>
            <person name="La Ragione R."/>
            <person name="Hildebrand F."/>
            <person name="Pallen M.J."/>
        </authorList>
    </citation>
    <scope>NUCLEOTIDE SEQUENCE</scope>
    <source>
        <strain evidence="1">13766</strain>
    </source>
</reference>
<sequence>MGKKTKIDWADATWNPVTGCLHGCEYCYAKRLAERFSAEEKCLTFIGDTKFLSPYELEQPAEHKGKKEPYPFGFSPTLHKYRIDEPKKWEKPRTIFVCSMADLFGDWVPDEWIAEVFRACDAAPQHRFLFLTKNPGRYCHLERAGIMPKGDNFWFGATFDHSNWPGHDGPHEIPGRPTTFTLHGKMVHDAGDFYYPAYPEKNRFVSFEPLLYDIGAHIGSTGAQWHIIGAETGNRKGKVATQREWVEHIVEYSDKNHIPVFMKESLRGLMGDDFRQEFPWEV</sequence>
<reference evidence="1" key="1">
    <citation type="submission" date="2020-10" db="EMBL/GenBank/DDBJ databases">
        <authorList>
            <person name="Gilroy R."/>
        </authorList>
    </citation>
    <scope>NUCLEOTIDE SEQUENCE</scope>
    <source>
        <strain evidence="1">13766</strain>
    </source>
</reference>
<proteinExistence type="predicted"/>
<dbReference type="AlphaFoldDB" id="A0A9D1G0W5"/>
<organism evidence="1 2">
    <name type="scientific">Candidatus Alectryocaccomicrobium excrementavium</name>
    <dbReference type="NCBI Taxonomy" id="2840668"/>
    <lineage>
        <taxon>Bacteria</taxon>
        <taxon>Bacillati</taxon>
        <taxon>Bacillota</taxon>
        <taxon>Clostridia</taxon>
        <taxon>Candidatus Alectryocaccomicrobium</taxon>
    </lineage>
</organism>
<comment type="caution">
    <text evidence="1">The sequence shown here is derived from an EMBL/GenBank/DDBJ whole genome shotgun (WGS) entry which is preliminary data.</text>
</comment>
<name>A0A9D1G0W5_9FIRM</name>
<evidence type="ECO:0000313" key="2">
    <source>
        <dbReference type="Proteomes" id="UP000824140"/>
    </source>
</evidence>
<accession>A0A9D1G0W5</accession>
<protein>
    <submittedName>
        <fullName evidence="1">DUF5131 family protein</fullName>
    </submittedName>
</protein>
<evidence type="ECO:0000313" key="1">
    <source>
        <dbReference type="EMBL" id="HIS93064.1"/>
    </source>
</evidence>
<dbReference type="Pfam" id="PF07505">
    <property type="entry name" value="DUF5131"/>
    <property type="match status" value="2"/>
</dbReference>
<gene>
    <name evidence="1" type="ORF">IAA84_08640</name>
</gene>